<dbReference type="InterPro" id="IPR004812">
    <property type="entry name" value="Efflux_drug-R_Bcr/CmlA"/>
</dbReference>
<dbReference type="InterPro" id="IPR011701">
    <property type="entry name" value="MFS"/>
</dbReference>
<name>A0A0H2XY48_BURO1</name>
<evidence type="ECO:0000256" key="3">
    <source>
        <dbReference type="ARBA" id="ARBA00022448"/>
    </source>
</evidence>
<keyword evidence="6 8" id="KW-1133">Transmembrane helix</keyword>
<dbReference type="PROSITE" id="PS50850">
    <property type="entry name" value="MFS"/>
    <property type="match status" value="1"/>
</dbReference>
<keyword evidence="3 8" id="KW-0813">Transport</keyword>
<dbReference type="Gene3D" id="1.20.1720.10">
    <property type="entry name" value="Multidrug resistance protein D"/>
    <property type="match status" value="1"/>
</dbReference>
<reference evidence="10" key="1">
    <citation type="submission" date="2006-05" db="EMBL/GenBank/DDBJ databases">
        <title>Complete sequence of chromosome 2 of Burkholderia cenocepacia AU 1054.</title>
        <authorList>
            <consortium name="US DOE Joint Genome Institute"/>
            <person name="Copeland A."/>
            <person name="Lucas S."/>
            <person name="Lapidus A."/>
            <person name="Barry K."/>
            <person name="Detter J.C."/>
            <person name="Glavina del Rio T."/>
            <person name="Hammon N."/>
            <person name="Israni S."/>
            <person name="Dalin E."/>
            <person name="Tice H."/>
            <person name="Pitluck S."/>
            <person name="Chain P."/>
            <person name="Malfatti S."/>
            <person name="Shin M."/>
            <person name="Vergez L."/>
            <person name="Schmutz J."/>
            <person name="Larimer F."/>
            <person name="Land M."/>
            <person name="Hauser L."/>
            <person name="Kyrpides N."/>
            <person name="Lykidis A."/>
            <person name="LiPuma J.J."/>
            <person name="Konstantinidis K."/>
            <person name="Tiedje J.M."/>
            <person name="Richardson P."/>
        </authorList>
    </citation>
    <scope>NUCLEOTIDE SEQUENCE [LARGE SCALE GENOMIC DNA]</scope>
    <source>
        <strain evidence="10">AU 1054</strain>
    </source>
</reference>
<feature type="transmembrane region" description="Helical" evidence="8">
    <location>
        <begin position="374"/>
        <end position="394"/>
    </location>
</feature>
<keyword evidence="8" id="KW-0997">Cell inner membrane</keyword>
<organism evidence="10">
    <name type="scientific">Burkholderia orbicola (strain AU 1054)</name>
    <dbReference type="NCBI Taxonomy" id="331271"/>
    <lineage>
        <taxon>Bacteria</taxon>
        <taxon>Pseudomonadati</taxon>
        <taxon>Pseudomonadota</taxon>
        <taxon>Betaproteobacteria</taxon>
        <taxon>Burkholderiales</taxon>
        <taxon>Burkholderiaceae</taxon>
        <taxon>Burkholderia</taxon>
        <taxon>Burkholderia cepacia complex</taxon>
        <taxon>Burkholderia orbicola</taxon>
    </lineage>
</organism>
<feature type="transmembrane region" description="Helical" evidence="8">
    <location>
        <begin position="142"/>
        <end position="163"/>
    </location>
</feature>
<proteinExistence type="inferred from homology"/>
<feature type="domain" description="Major facilitator superfamily (MFS) profile" evidence="9">
    <location>
        <begin position="18"/>
        <end position="398"/>
    </location>
</feature>
<dbReference type="PANTHER" id="PTHR42718:SF9">
    <property type="entry name" value="MAJOR FACILITATOR SUPERFAMILY MULTIDRUG TRANSPORTER MFSC"/>
    <property type="match status" value="1"/>
</dbReference>
<dbReference type="InterPro" id="IPR020846">
    <property type="entry name" value="MFS_dom"/>
</dbReference>
<evidence type="ECO:0000256" key="8">
    <source>
        <dbReference type="RuleBase" id="RU365088"/>
    </source>
</evidence>
<sequence>MPDQTRTTPAWAYSLPSALLLMAPFDLLASLAMDVYLPVVPEMPSALHTSPAMVQLTLSVYMVVLGLGQLMFGPLSDRLGRRPVLLGGALLFSVASLALAMAGSGGVFVALRLLQALGASAALVATFATVRDVYADRPEGSTLYSQFGAILAFVPALGPMLGAGIAHGFGWRAIFMTLGGAGCLAFYRALSRWHETRQQAGGKPRQSAVSILRSPSFLVYSLGFGTSMGAFFVFFSIAPRVLVGQAGYSRTEFSVAFATVAIVMIGAARFARWFVSNWGGPGCFVRGAGVMMAGATALAACTALMAPSFVSFVMPMWIVAIGIVLMSSVTANGALRDFDDAAGTAVALYYCVQSLIVGGAGTFVTLVLPGDTPWPLAAFCFVAPTACVLALAALKRTRG</sequence>
<dbReference type="SUPFAM" id="SSF103473">
    <property type="entry name" value="MFS general substrate transporter"/>
    <property type="match status" value="1"/>
</dbReference>
<dbReference type="GO" id="GO:0005886">
    <property type="term" value="C:plasma membrane"/>
    <property type="evidence" value="ECO:0007669"/>
    <property type="project" value="UniProtKB-SubCell"/>
</dbReference>
<accession>A0A0H2XY48</accession>
<evidence type="ECO:0000313" key="10">
    <source>
        <dbReference type="EMBL" id="ABF79584.1"/>
    </source>
</evidence>
<dbReference type="HOGENOM" id="CLU_001265_47_1_4"/>
<evidence type="ECO:0000256" key="6">
    <source>
        <dbReference type="ARBA" id="ARBA00022989"/>
    </source>
</evidence>
<dbReference type="PANTHER" id="PTHR42718">
    <property type="entry name" value="MAJOR FACILITATOR SUPERFAMILY MULTIDRUG TRANSPORTER MFSC"/>
    <property type="match status" value="1"/>
</dbReference>
<evidence type="ECO:0000256" key="7">
    <source>
        <dbReference type="ARBA" id="ARBA00023136"/>
    </source>
</evidence>
<dbReference type="NCBIfam" id="NF033134">
    <property type="entry name" value="cmlA_floR"/>
    <property type="match status" value="1"/>
</dbReference>
<feature type="transmembrane region" description="Helical" evidence="8">
    <location>
        <begin position="169"/>
        <end position="190"/>
    </location>
</feature>
<comment type="similarity">
    <text evidence="2 8">Belongs to the major facilitator superfamily. Bcr/CmlA family.</text>
</comment>
<dbReference type="AlphaFoldDB" id="A0A0H2XY48"/>
<dbReference type="InterPro" id="IPR036259">
    <property type="entry name" value="MFS_trans_sf"/>
</dbReference>
<gene>
    <name evidence="10" type="ordered locus">Bcen_4704</name>
</gene>
<evidence type="ECO:0000259" key="9">
    <source>
        <dbReference type="PROSITE" id="PS50850"/>
    </source>
</evidence>
<feature type="transmembrane region" description="Helical" evidence="8">
    <location>
        <begin position="12"/>
        <end position="32"/>
    </location>
</feature>
<feature type="transmembrane region" description="Helical" evidence="8">
    <location>
        <begin position="312"/>
        <end position="335"/>
    </location>
</feature>
<evidence type="ECO:0000256" key="2">
    <source>
        <dbReference type="ARBA" id="ARBA00006236"/>
    </source>
</evidence>
<evidence type="ECO:0000256" key="5">
    <source>
        <dbReference type="ARBA" id="ARBA00022692"/>
    </source>
</evidence>
<feature type="transmembrane region" description="Helical" evidence="8">
    <location>
        <begin position="109"/>
        <end position="130"/>
    </location>
</feature>
<dbReference type="CDD" id="cd17320">
    <property type="entry name" value="MFS_MdfA_MDR_like"/>
    <property type="match status" value="1"/>
</dbReference>
<keyword evidence="4" id="KW-1003">Cell membrane</keyword>
<keyword evidence="5 8" id="KW-0812">Transmembrane</keyword>
<dbReference type="GO" id="GO:0042910">
    <property type="term" value="F:xenobiotic transmembrane transporter activity"/>
    <property type="evidence" value="ECO:0007669"/>
    <property type="project" value="InterPro"/>
</dbReference>
<dbReference type="Pfam" id="PF07690">
    <property type="entry name" value="MFS_1"/>
    <property type="match status" value="1"/>
</dbReference>
<feature type="transmembrane region" description="Helical" evidence="8">
    <location>
        <begin position="283"/>
        <end position="306"/>
    </location>
</feature>
<feature type="transmembrane region" description="Helical" evidence="8">
    <location>
        <begin position="253"/>
        <end position="271"/>
    </location>
</feature>
<dbReference type="GO" id="GO:1990961">
    <property type="term" value="P:xenobiotic detoxification by transmembrane export across the plasma membrane"/>
    <property type="evidence" value="ECO:0007669"/>
    <property type="project" value="InterPro"/>
</dbReference>
<feature type="transmembrane region" description="Helical" evidence="8">
    <location>
        <begin position="52"/>
        <end position="72"/>
    </location>
</feature>
<feature type="transmembrane region" description="Helical" evidence="8">
    <location>
        <begin position="84"/>
        <end position="103"/>
    </location>
</feature>
<protein>
    <recommendedName>
        <fullName evidence="8">Bcr/CflA family efflux transporter</fullName>
    </recommendedName>
</protein>
<dbReference type="EMBL" id="CP000379">
    <property type="protein sequence ID" value="ABF79584.1"/>
    <property type="molecule type" value="Genomic_DNA"/>
</dbReference>
<dbReference type="NCBIfam" id="TIGR00710">
    <property type="entry name" value="efflux_Bcr_CflA"/>
    <property type="match status" value="1"/>
</dbReference>
<comment type="subcellular location">
    <subcellularLocation>
        <location evidence="8">Cell inner membrane</location>
        <topology evidence="8">Multi-pass membrane protein</topology>
    </subcellularLocation>
    <subcellularLocation>
        <location evidence="1">Cell membrane</location>
        <topology evidence="1">Multi-pass membrane protein</topology>
    </subcellularLocation>
</comment>
<feature type="transmembrane region" description="Helical" evidence="8">
    <location>
        <begin position="217"/>
        <end position="238"/>
    </location>
</feature>
<keyword evidence="7 8" id="KW-0472">Membrane</keyword>
<evidence type="ECO:0000256" key="1">
    <source>
        <dbReference type="ARBA" id="ARBA00004651"/>
    </source>
</evidence>
<feature type="transmembrane region" description="Helical" evidence="8">
    <location>
        <begin position="347"/>
        <end position="368"/>
    </location>
</feature>
<evidence type="ECO:0000256" key="4">
    <source>
        <dbReference type="ARBA" id="ARBA00022475"/>
    </source>
</evidence>